<evidence type="ECO:0000256" key="1">
    <source>
        <dbReference type="ARBA" id="ARBA00007478"/>
    </source>
</evidence>
<comment type="similarity">
    <text evidence="1">Belongs to the CDK5RAP3 family.</text>
</comment>
<dbReference type="InterPro" id="IPR008491">
    <property type="entry name" value="CDK5RAP3"/>
</dbReference>
<dbReference type="PANTHER" id="PTHR14894">
    <property type="entry name" value="CDK5 REGULATORY SUBUNIT-ASSOCIATED PROTEIN 3"/>
    <property type="match status" value="1"/>
</dbReference>
<comment type="caution">
    <text evidence="3">The sequence shown here is derived from an EMBL/GenBank/DDBJ whole genome shotgun (WGS) entry which is preliminary data.</text>
</comment>
<evidence type="ECO:0000313" key="4">
    <source>
        <dbReference type="Proteomes" id="UP001292079"/>
    </source>
</evidence>
<evidence type="ECO:0008006" key="5">
    <source>
        <dbReference type="Google" id="ProtNLM"/>
    </source>
</evidence>
<accession>A0AAE1ZD42</accession>
<dbReference type="AlphaFoldDB" id="A0AAE1ZD42"/>
<name>A0AAE1ZD42_SCHME</name>
<sequence length="566" mass="64558">MKDVDQQHVAPLLIQPSKINSWLLSRKIIQADYPRKLKEIDYKVNEYVDKSPELTVKIFDNSSLYLGCREVLDAVAQTDSKTDFFGRSSPLVRAWTEIVDLFQKNNLYLGRFVPWHISLLAEVGDSIKELAGVQVPRCKMFISDKQKNLLDLRQKLKERNLNLSRKEELLEKIYKEFQIDVEEKNIKLRLLEEAGNVLTFLTAYVESLAPLKTALQLYVTFKNFVMAGFQDVGHNHDNISDCCPTLKLLIDLGHVLVFTWKNGYEPEHIEGNDDFIPFLLQQEKMRVSQVIMEIGQNGSTEVNLSSEPNEILWDDNELGEIDFGPLILDSVEGIEIETDSLQSVPSPEVLNNRIVNSSSQSKFELSVKEGKPIVASGSSSRYLLDSIDGRQALLNDLLELNAFLLRFQEDLHERSDNESRTGRNILGCSGNGGSDTIHSMIMQNAPNDLQSYTTDDIAKMIELVNEALNKITNSSLSQLMMIRTKTGYLDRLTDQLMDYRRQVELARTRVNQTEHLIDKASKEQEEKAAQLMQHKNSYNKLVNFLESELSTICNRQVQITGQFCDL</sequence>
<reference evidence="3" key="1">
    <citation type="submission" date="2022-04" db="EMBL/GenBank/DDBJ databases">
        <authorList>
            <person name="Xu L."/>
            <person name="Lv Z."/>
        </authorList>
    </citation>
    <scope>NUCLEOTIDE SEQUENCE</scope>
    <source>
        <strain evidence="3">LV_2022a</strain>
    </source>
</reference>
<dbReference type="GO" id="GO:0012505">
    <property type="term" value="C:endomembrane system"/>
    <property type="evidence" value="ECO:0007669"/>
    <property type="project" value="TreeGrafter"/>
</dbReference>
<feature type="coiled-coil region" evidence="2">
    <location>
        <begin position="146"/>
        <end position="194"/>
    </location>
</feature>
<organism evidence="3 4">
    <name type="scientific">Schistosoma mekongi</name>
    <name type="common">Parasitic worm</name>
    <dbReference type="NCBI Taxonomy" id="38744"/>
    <lineage>
        <taxon>Eukaryota</taxon>
        <taxon>Metazoa</taxon>
        <taxon>Spiralia</taxon>
        <taxon>Lophotrochozoa</taxon>
        <taxon>Platyhelminthes</taxon>
        <taxon>Trematoda</taxon>
        <taxon>Digenea</taxon>
        <taxon>Strigeidida</taxon>
        <taxon>Schistosomatoidea</taxon>
        <taxon>Schistosomatidae</taxon>
        <taxon>Schistosoma</taxon>
    </lineage>
</organism>
<protein>
    <recommendedName>
        <fullName evidence="5">CDK5 regulatory subunit-associated protein 3</fullName>
    </recommendedName>
</protein>
<proteinExistence type="inferred from homology"/>
<keyword evidence="2" id="KW-0175">Coiled coil</keyword>
<reference evidence="3" key="2">
    <citation type="journal article" date="2023" name="Infect Dis Poverty">
        <title>Chromosome-scale genome of the human blood fluke Schistosoma mekongi and its implications for public health.</title>
        <authorList>
            <person name="Zhou M."/>
            <person name="Xu L."/>
            <person name="Xu D."/>
            <person name="Chen W."/>
            <person name="Khan J."/>
            <person name="Hu Y."/>
            <person name="Huang H."/>
            <person name="Wei H."/>
            <person name="Zhang Y."/>
            <person name="Chusongsang P."/>
            <person name="Tanasarnprasert K."/>
            <person name="Hu X."/>
            <person name="Limpanont Y."/>
            <person name="Lv Z."/>
        </authorList>
    </citation>
    <scope>NUCLEOTIDE SEQUENCE</scope>
    <source>
        <strain evidence="3">LV_2022a</strain>
    </source>
</reference>
<dbReference type="PANTHER" id="PTHR14894:SF0">
    <property type="entry name" value="CDK5 REGULATORY SUBUNIT-ASSOCIATED PROTEIN 3"/>
    <property type="match status" value="1"/>
</dbReference>
<evidence type="ECO:0000313" key="3">
    <source>
        <dbReference type="EMBL" id="KAK4471662.1"/>
    </source>
</evidence>
<keyword evidence="4" id="KW-1185">Reference proteome</keyword>
<feature type="coiled-coil region" evidence="2">
    <location>
        <begin position="489"/>
        <end position="537"/>
    </location>
</feature>
<dbReference type="EMBL" id="JALJAT010000003">
    <property type="protein sequence ID" value="KAK4471662.1"/>
    <property type="molecule type" value="Genomic_DNA"/>
</dbReference>
<evidence type="ECO:0000256" key="2">
    <source>
        <dbReference type="SAM" id="Coils"/>
    </source>
</evidence>
<gene>
    <name evidence="3" type="ORF">MN116_005069</name>
</gene>
<dbReference type="Pfam" id="PF05600">
    <property type="entry name" value="CDK5RAP3"/>
    <property type="match status" value="1"/>
</dbReference>
<dbReference type="Proteomes" id="UP001292079">
    <property type="component" value="Unassembled WGS sequence"/>
</dbReference>
<dbReference type="GO" id="GO:0007346">
    <property type="term" value="P:regulation of mitotic cell cycle"/>
    <property type="evidence" value="ECO:0007669"/>
    <property type="project" value="TreeGrafter"/>
</dbReference>